<proteinExistence type="predicted"/>
<dbReference type="InterPro" id="IPR027417">
    <property type="entry name" value="P-loop_NTPase"/>
</dbReference>
<dbReference type="Proteomes" id="UP000001601">
    <property type="component" value="Unassembled WGS sequence"/>
</dbReference>
<evidence type="ECO:0000259" key="1">
    <source>
        <dbReference type="Pfam" id="PF12705"/>
    </source>
</evidence>
<dbReference type="InterPro" id="IPR038726">
    <property type="entry name" value="PDDEXK_AddAB-type"/>
</dbReference>
<sequence length="900" mass="103545">MTTFIDEVINNLLKSQLPLTQTVVVLPSKRAGNFFLQRLKLQLQETTCFLPKTISIEELVEEISGLTAASQTQLQVELYHTYQTHFEGDNPESFLNFLGWGQTLLGDFNEIDRHLIDTNSFFDYLSAIKELNHWSTDQDSQLISNYLIFWKSISSYYEHYKQHLERLGLGYQGMLYRKAVENLERYLDQNEEYVLFCGFNALNTAEQKIIDRFLERPNTKIYWDIDPYFLEDQNHVASRFIKTYLKKWNAAADKNFAFPVEQSNFNVEKNITATGIAQHVGQVKYVGQLLENLSNAELNETAVILGDEHLLLPLLNSLPASIKHLNVTMGLPLEQVAQAAFFESWFQLQINKQGQGYYYKDVLSLLDQQYAILLLDGEREILKRTITEKNLIYLEPQFIIDSNASDNAKLLFSSWQNSSSSALEYILESIQAIKEILFPQKNWLQLEFLHAFLELFTRLKNLNDTYTYLNDLRTLKQFYKELLSQETLDFKGDPYQGLQIMGVLESRVLDFKNIIITSLNEGTFPSGKSQNSFIPFDLKIEAKLPTYREKDAIYAYHFFRILQRAQKVNLIYNNEAGGLNSGEKSRFLLQLATDPNARYQYQEQSASAPVSLEPVTLKQVEKTPEIIEAIKKHAASGFSPSALSTYIRNPIDFYYKYVLGVEELEAVEDVIAHNTLGTVVHESLENLYKPYLNTILTEEILQQILKQVNAEVQHQFELHYNALNIKTGKNLIIFNVAKQFVLNFLNLELQSVKSGKEIIIKALEAKYTIQLTPEIKLKGTVDRLDLENKVTRILDYKTGKVDRGQLVIKDWETLISDYKKQSKAFQVLCYALMLSKSEGLPGACEAGIISFKNLNSGFLKLSQDKDTAVTSELLQTFEEYLLKLINEILDINTPFTEKEV</sequence>
<comment type="caution">
    <text evidence="2">The sequence shown here is derived from an EMBL/GenBank/DDBJ whole genome shotgun (WGS) entry which is preliminary data.</text>
</comment>
<dbReference type="STRING" id="398720.MED217_00050"/>
<evidence type="ECO:0000313" key="3">
    <source>
        <dbReference type="Proteomes" id="UP000001601"/>
    </source>
</evidence>
<dbReference type="SUPFAM" id="SSF52980">
    <property type="entry name" value="Restriction endonuclease-like"/>
    <property type="match status" value="1"/>
</dbReference>
<dbReference type="AlphaFoldDB" id="A3XQM5"/>
<reference evidence="2 3" key="1">
    <citation type="journal article" date="2007" name="Nature">
        <title>Light stimulates growth of proteorhodopsin-containing marine Flavobacteria.</title>
        <authorList>
            <person name="Gomez-Consarnau L."/>
            <person name="Gonzalez J.M."/>
            <person name="Coll-Llado M."/>
            <person name="Gourdon P."/>
            <person name="Pascher T."/>
            <person name="Neutze R."/>
            <person name="Pedros-Alio C."/>
            <person name="Pinhassi J."/>
        </authorList>
    </citation>
    <scope>NUCLEOTIDE SEQUENCE [LARGE SCALE GENOMIC DNA]</scope>
    <source>
        <strain evidence="2 3">MED217</strain>
    </source>
</reference>
<organism evidence="2 3">
    <name type="scientific">Leeuwenhoekiella blandensis (strain CECT 7118 / CCUG 51940 / KCTC 22103 / MED217)</name>
    <name type="common">Flavobacterium sp. (strain MED217)</name>
    <dbReference type="NCBI Taxonomy" id="398720"/>
    <lineage>
        <taxon>Bacteria</taxon>
        <taxon>Pseudomonadati</taxon>
        <taxon>Bacteroidota</taxon>
        <taxon>Flavobacteriia</taxon>
        <taxon>Flavobacteriales</taxon>
        <taxon>Flavobacteriaceae</taxon>
        <taxon>Leeuwenhoekiella</taxon>
    </lineage>
</organism>
<dbReference type="OrthoDB" id="9762792at2"/>
<dbReference type="SUPFAM" id="SSF52540">
    <property type="entry name" value="P-loop containing nucleoside triphosphate hydrolases"/>
    <property type="match status" value="1"/>
</dbReference>
<dbReference type="InterPro" id="IPR011604">
    <property type="entry name" value="PDDEXK-like_dom_sf"/>
</dbReference>
<feature type="domain" description="PD-(D/E)XK endonuclease-like" evidence="1">
    <location>
        <begin position="638"/>
        <end position="897"/>
    </location>
</feature>
<dbReference type="Pfam" id="PF12705">
    <property type="entry name" value="PDDEXK_1"/>
    <property type="match status" value="1"/>
</dbReference>
<dbReference type="InterPro" id="IPR011335">
    <property type="entry name" value="Restrct_endonuc-II-like"/>
</dbReference>
<dbReference type="eggNOG" id="COG2887">
    <property type="taxonomic scope" value="Bacteria"/>
</dbReference>
<dbReference type="Gene3D" id="3.90.320.10">
    <property type="match status" value="1"/>
</dbReference>
<accession>A3XQM5</accession>
<dbReference type="EMBL" id="AANC01000009">
    <property type="protein sequence ID" value="EAQ48142.1"/>
    <property type="molecule type" value="Genomic_DNA"/>
</dbReference>
<dbReference type="HOGENOM" id="CLU_013279_0_0_10"/>
<dbReference type="RefSeq" id="WP_009778405.1">
    <property type="nucleotide sequence ID" value="NZ_CH672395.1"/>
</dbReference>
<keyword evidence="3" id="KW-1185">Reference proteome</keyword>
<name>A3XQM5_LEEBM</name>
<gene>
    <name evidence="2" type="ORF">MED217_00050</name>
</gene>
<evidence type="ECO:0000313" key="2">
    <source>
        <dbReference type="EMBL" id="EAQ48142.1"/>
    </source>
</evidence>
<protein>
    <recommendedName>
        <fullName evidence="1">PD-(D/E)XK endonuclease-like domain-containing protein</fullName>
    </recommendedName>
</protein>